<dbReference type="Gene3D" id="6.10.250.1900">
    <property type="match status" value="1"/>
</dbReference>
<dbReference type="PANTHER" id="PTHR16040:SF7">
    <property type="entry name" value="AUSTRALIN, ISOFORM A-RELATED"/>
    <property type="match status" value="1"/>
</dbReference>
<gene>
    <name evidence="13" type="ORF">DGAL_LOCUS10267</name>
</gene>
<dbReference type="Pfam" id="PF10512">
    <property type="entry name" value="Borealin"/>
    <property type="match status" value="1"/>
</dbReference>
<evidence type="ECO:0000256" key="9">
    <source>
        <dbReference type="ARBA" id="ARBA00023328"/>
    </source>
</evidence>
<dbReference type="EMBL" id="CAKKLH010000246">
    <property type="protein sequence ID" value="CAH0106983.1"/>
    <property type="molecule type" value="Genomic_DNA"/>
</dbReference>
<dbReference type="GO" id="GO:0051301">
    <property type="term" value="P:cell division"/>
    <property type="evidence" value="ECO:0007669"/>
    <property type="project" value="UniProtKB-KW"/>
</dbReference>
<evidence type="ECO:0000259" key="12">
    <source>
        <dbReference type="Pfam" id="PF10512"/>
    </source>
</evidence>
<keyword evidence="6" id="KW-0498">Mitosis</keyword>
<dbReference type="InterPro" id="IPR018851">
    <property type="entry name" value="Borealin_N"/>
</dbReference>
<evidence type="ECO:0000313" key="14">
    <source>
        <dbReference type="Proteomes" id="UP000789390"/>
    </source>
</evidence>
<feature type="domain" description="Borealin N-terminal" evidence="11">
    <location>
        <begin position="50"/>
        <end position="99"/>
    </location>
</feature>
<evidence type="ECO:0000256" key="5">
    <source>
        <dbReference type="ARBA" id="ARBA00022618"/>
    </source>
</evidence>
<dbReference type="Proteomes" id="UP000789390">
    <property type="component" value="Unassembled WGS sequence"/>
</dbReference>
<dbReference type="InterPro" id="IPR046466">
    <property type="entry name" value="Borealin_C"/>
</dbReference>
<keyword evidence="8" id="KW-0131">Cell cycle</keyword>
<evidence type="ECO:0000256" key="3">
    <source>
        <dbReference type="ARBA" id="ARBA00009914"/>
    </source>
</evidence>
<accession>A0A8J2WL76</accession>
<evidence type="ECO:0000259" key="11">
    <source>
        <dbReference type="Pfam" id="PF10444"/>
    </source>
</evidence>
<dbReference type="InterPro" id="IPR018867">
    <property type="entry name" value="Cell_div_borealin"/>
</dbReference>
<dbReference type="GO" id="GO:0005634">
    <property type="term" value="C:nucleus"/>
    <property type="evidence" value="ECO:0007669"/>
    <property type="project" value="UniProtKB-SubCell"/>
</dbReference>
<dbReference type="Pfam" id="PF10444">
    <property type="entry name" value="Nbl1_Borealin_N"/>
    <property type="match status" value="1"/>
</dbReference>
<evidence type="ECO:0000256" key="7">
    <source>
        <dbReference type="ARBA" id="ARBA00023242"/>
    </source>
</evidence>
<organism evidence="13 14">
    <name type="scientific">Daphnia galeata</name>
    <dbReference type="NCBI Taxonomy" id="27404"/>
    <lineage>
        <taxon>Eukaryota</taxon>
        <taxon>Metazoa</taxon>
        <taxon>Ecdysozoa</taxon>
        <taxon>Arthropoda</taxon>
        <taxon>Crustacea</taxon>
        <taxon>Branchiopoda</taxon>
        <taxon>Diplostraca</taxon>
        <taxon>Cladocera</taxon>
        <taxon>Anomopoda</taxon>
        <taxon>Daphniidae</taxon>
        <taxon>Daphnia</taxon>
    </lineage>
</organism>
<comment type="similarity">
    <text evidence="3">Belongs to the borealin family.</text>
</comment>
<evidence type="ECO:0000256" key="8">
    <source>
        <dbReference type="ARBA" id="ARBA00023306"/>
    </source>
</evidence>
<name>A0A8J2WL76_9CRUS</name>
<dbReference type="GO" id="GO:0051233">
    <property type="term" value="C:spindle midzone"/>
    <property type="evidence" value="ECO:0007669"/>
    <property type="project" value="TreeGrafter"/>
</dbReference>
<evidence type="ECO:0000256" key="1">
    <source>
        <dbReference type="ARBA" id="ARBA00004123"/>
    </source>
</evidence>
<keyword evidence="7" id="KW-0539">Nucleus</keyword>
<proteinExistence type="inferred from homology"/>
<evidence type="ECO:0000256" key="2">
    <source>
        <dbReference type="ARBA" id="ARBA00004584"/>
    </source>
</evidence>
<reference evidence="13" key="1">
    <citation type="submission" date="2021-11" db="EMBL/GenBank/DDBJ databases">
        <authorList>
            <person name="Schell T."/>
        </authorList>
    </citation>
    <scope>NUCLEOTIDE SEQUENCE</scope>
    <source>
        <strain evidence="13">M5</strain>
    </source>
</reference>
<dbReference type="AlphaFoldDB" id="A0A8J2WL76"/>
<dbReference type="GO" id="GO:0032133">
    <property type="term" value="C:chromosome passenger complex"/>
    <property type="evidence" value="ECO:0007669"/>
    <property type="project" value="TreeGrafter"/>
</dbReference>
<comment type="caution">
    <text evidence="13">The sequence shown here is derived from an EMBL/GenBank/DDBJ whole genome shotgun (WGS) entry which is preliminary data.</text>
</comment>
<dbReference type="OrthoDB" id="6360905at2759"/>
<protein>
    <submittedName>
        <fullName evidence="13">Uncharacterized protein</fullName>
    </submittedName>
</protein>
<evidence type="ECO:0000256" key="6">
    <source>
        <dbReference type="ARBA" id="ARBA00022776"/>
    </source>
</evidence>
<keyword evidence="14" id="KW-1185">Reference proteome</keyword>
<sequence length="241" mass="27268">MGRTRRKVSVTDQEDSASSCSTPPASKDKENHFPTSFDEDQQQQIIALRKDFEKTVEMTIKDMLTSKQMMIEKLTVPFCSALVKMPVKIKKMKWSEYLKLRANPSQETSNPKVDKVERKAIETNNDVHTFAAPTGSSKMETPALRSSSRLAKNKIPIITPKFDPATGVIVDKRLPIPGETLYSLKGSPVGTNSSNLSLRELSCFTEVENKDLVYEFLKKPETLNTFKGFIKTYNSHRMQKE</sequence>
<dbReference type="GO" id="GO:0000775">
    <property type="term" value="C:chromosome, centromeric region"/>
    <property type="evidence" value="ECO:0007669"/>
    <property type="project" value="UniProtKB-SubCell"/>
</dbReference>
<comment type="subcellular location">
    <subcellularLocation>
        <location evidence="2">Chromosome</location>
        <location evidence="2">Centromere</location>
    </subcellularLocation>
    <subcellularLocation>
        <location evidence="1">Nucleus</location>
    </subcellularLocation>
</comment>
<evidence type="ECO:0000256" key="4">
    <source>
        <dbReference type="ARBA" id="ARBA00022454"/>
    </source>
</evidence>
<keyword evidence="5" id="KW-0132">Cell division</keyword>
<keyword evidence="9" id="KW-0137">Centromere</keyword>
<feature type="domain" description="Borealin C-terminal" evidence="12">
    <location>
        <begin position="136"/>
        <end position="192"/>
    </location>
</feature>
<dbReference type="PANTHER" id="PTHR16040">
    <property type="entry name" value="AUSTRALIN, ISOFORM A-RELATED"/>
    <property type="match status" value="1"/>
</dbReference>
<keyword evidence="4" id="KW-0158">Chromosome</keyword>
<feature type="region of interest" description="Disordered" evidence="10">
    <location>
        <begin position="1"/>
        <end position="40"/>
    </location>
</feature>
<evidence type="ECO:0000313" key="13">
    <source>
        <dbReference type="EMBL" id="CAH0106983.1"/>
    </source>
</evidence>
<dbReference type="GO" id="GO:0000070">
    <property type="term" value="P:mitotic sister chromatid segregation"/>
    <property type="evidence" value="ECO:0007669"/>
    <property type="project" value="TreeGrafter"/>
</dbReference>
<evidence type="ECO:0000256" key="10">
    <source>
        <dbReference type="SAM" id="MobiDB-lite"/>
    </source>
</evidence>